<dbReference type="InterPro" id="IPR050922">
    <property type="entry name" value="LytR/CpsA/Psr_CW_biosynth"/>
</dbReference>
<dbReference type="Gene3D" id="3.40.630.190">
    <property type="entry name" value="LCP protein"/>
    <property type="match status" value="1"/>
</dbReference>
<evidence type="ECO:0000256" key="3">
    <source>
        <dbReference type="SAM" id="Phobius"/>
    </source>
</evidence>
<keyword evidence="6" id="KW-1185">Reference proteome</keyword>
<feature type="domain" description="Cell envelope-related transcriptional attenuator" evidence="4">
    <location>
        <begin position="117"/>
        <end position="260"/>
    </location>
</feature>
<keyword evidence="3" id="KW-1133">Transmembrane helix</keyword>
<dbReference type="EMBL" id="SHKR01000012">
    <property type="protein sequence ID" value="RZU15352.1"/>
    <property type="molecule type" value="Genomic_DNA"/>
</dbReference>
<dbReference type="InterPro" id="IPR004474">
    <property type="entry name" value="LytR_CpsA_psr"/>
</dbReference>
<comment type="similarity">
    <text evidence="1">Belongs to the LytR/CpsA/Psr (LCP) family.</text>
</comment>
<feature type="transmembrane region" description="Helical" evidence="3">
    <location>
        <begin position="41"/>
        <end position="65"/>
    </location>
</feature>
<sequence>MTCPGPDTDTVVGMSETQPIDPRYANRSPKSAGRPKKRRNWFLRTVGLIVLLFVLMLIAVPLYAWSRIDKIDAMPTGQRPAETSGTTYLMVGSDAREDLSRAERARLHTGGNAGPARTDSIMLMHVPKSGPTVLISIPRDSAVNIPGVQGKQKINAAFNKGPALLIQTIENNTGLRIDHYVEVGFGGFASVIDSIGGIQMCLPKAMNDDKAHINLPAGCQKLDGVNALGYVRSRHADGQNDFGRTERQRQMVGAVAKKAASPSTFLNPVRYYNVATKGVDALTVDKDMSLLDFVRFARGMRAISGSGGVALSVPTSDDNYQLCCNRGDAVKWDTKKATALFNAIKQDNTSGLKSS</sequence>
<dbReference type="PANTHER" id="PTHR33392:SF6">
    <property type="entry name" value="POLYISOPRENYL-TEICHOIC ACID--PEPTIDOGLYCAN TEICHOIC ACID TRANSFERASE TAGU"/>
    <property type="match status" value="1"/>
</dbReference>
<name>A0A4Q7WXH5_9ACTN</name>
<evidence type="ECO:0000256" key="1">
    <source>
        <dbReference type="ARBA" id="ARBA00006068"/>
    </source>
</evidence>
<keyword evidence="3" id="KW-0812">Transmembrane</keyword>
<feature type="region of interest" description="Disordered" evidence="2">
    <location>
        <begin position="1"/>
        <end position="36"/>
    </location>
</feature>
<accession>A0A4Q7WXH5</accession>
<evidence type="ECO:0000313" key="5">
    <source>
        <dbReference type="EMBL" id="RZU15352.1"/>
    </source>
</evidence>
<gene>
    <name evidence="5" type="ORF">EV645_2889</name>
</gene>
<evidence type="ECO:0000256" key="2">
    <source>
        <dbReference type="SAM" id="MobiDB-lite"/>
    </source>
</evidence>
<keyword evidence="3" id="KW-0472">Membrane</keyword>
<organism evidence="5 6">
    <name type="scientific">Kribbella rubisoli</name>
    <dbReference type="NCBI Taxonomy" id="3075929"/>
    <lineage>
        <taxon>Bacteria</taxon>
        <taxon>Bacillati</taxon>
        <taxon>Actinomycetota</taxon>
        <taxon>Actinomycetes</taxon>
        <taxon>Propionibacteriales</taxon>
        <taxon>Kribbellaceae</taxon>
        <taxon>Kribbella</taxon>
    </lineage>
</organism>
<dbReference type="Pfam" id="PF03816">
    <property type="entry name" value="LytR_cpsA_psr"/>
    <property type="match status" value="1"/>
</dbReference>
<dbReference type="AlphaFoldDB" id="A0A4Q7WXH5"/>
<proteinExistence type="inferred from homology"/>
<dbReference type="NCBIfam" id="TIGR00350">
    <property type="entry name" value="lytR_cpsA_psr"/>
    <property type="match status" value="1"/>
</dbReference>
<protein>
    <submittedName>
        <fullName evidence="5">LytR family transcriptional attenuator</fullName>
    </submittedName>
</protein>
<evidence type="ECO:0000259" key="4">
    <source>
        <dbReference type="Pfam" id="PF03816"/>
    </source>
</evidence>
<dbReference type="PANTHER" id="PTHR33392">
    <property type="entry name" value="POLYISOPRENYL-TEICHOIC ACID--PEPTIDOGLYCAN TEICHOIC ACID TRANSFERASE TAGU"/>
    <property type="match status" value="1"/>
</dbReference>
<comment type="caution">
    <text evidence="5">The sequence shown here is derived from an EMBL/GenBank/DDBJ whole genome shotgun (WGS) entry which is preliminary data.</text>
</comment>
<dbReference type="Proteomes" id="UP000292027">
    <property type="component" value="Unassembled WGS sequence"/>
</dbReference>
<evidence type="ECO:0000313" key="6">
    <source>
        <dbReference type="Proteomes" id="UP000292027"/>
    </source>
</evidence>
<reference evidence="5 6" key="1">
    <citation type="journal article" date="2015" name="Stand. Genomic Sci.">
        <title>Genomic Encyclopedia of Bacterial and Archaeal Type Strains, Phase III: the genomes of soil and plant-associated and newly described type strains.</title>
        <authorList>
            <person name="Whitman W.B."/>
            <person name="Woyke T."/>
            <person name="Klenk H.P."/>
            <person name="Zhou Y."/>
            <person name="Lilburn T.G."/>
            <person name="Beck B.J."/>
            <person name="De Vos P."/>
            <person name="Vandamme P."/>
            <person name="Eisen J.A."/>
            <person name="Garrity G."/>
            <person name="Hugenholtz P."/>
            <person name="Kyrpides N.C."/>
        </authorList>
    </citation>
    <scope>NUCLEOTIDE SEQUENCE [LARGE SCALE GENOMIC DNA]</scope>
    <source>
        <strain evidence="5 6">VKM Ac-2540</strain>
    </source>
</reference>